<keyword evidence="2" id="KW-1185">Reference proteome</keyword>
<comment type="caution">
    <text evidence="1">The sequence shown here is derived from an EMBL/GenBank/DDBJ whole genome shotgun (WGS) entry which is preliminary data.</text>
</comment>
<reference evidence="1 2" key="1">
    <citation type="submission" date="2018-03" db="EMBL/GenBank/DDBJ databases">
        <title>Brevisbacillus phylogenomics.</title>
        <authorList>
            <person name="Dunlap C."/>
        </authorList>
    </citation>
    <scope>NUCLEOTIDE SEQUENCE [LARGE SCALE GENOMIC DNA]</scope>
    <source>
        <strain evidence="1 2">NRRL B-41110</strain>
    </source>
</reference>
<dbReference type="RefSeq" id="WP_106836368.1">
    <property type="nucleotide sequence ID" value="NZ_JARMEW010000028.1"/>
</dbReference>
<sequence length="164" mass="19261">MGDDVLSVRHWLFSLTGIQTENLNVPKDFKRPMWFVEEPFRIPEPRRADAYREKGTMNFVLMAKDAEQLLSLSISVRQDLADRRWTLPLYGPNRQQVGYLRECRLTMSKPDNLDRSFELKYTVYIPYTPVVYDPLEAIHRRYDESLRKGGKPHVSQTGARKTNL</sequence>
<proteinExistence type="predicted"/>
<dbReference type="GeneID" id="95753842"/>
<evidence type="ECO:0000313" key="2">
    <source>
        <dbReference type="Proteomes" id="UP000241645"/>
    </source>
</evidence>
<protein>
    <submittedName>
        <fullName evidence="1">Uncharacterized protein</fullName>
    </submittedName>
</protein>
<accession>A0ABX5FIK1</accession>
<evidence type="ECO:0000313" key="1">
    <source>
        <dbReference type="EMBL" id="PSK03567.1"/>
    </source>
</evidence>
<gene>
    <name evidence="1" type="ORF">C7R92_27590</name>
</gene>
<dbReference type="Proteomes" id="UP000241645">
    <property type="component" value="Unassembled WGS sequence"/>
</dbReference>
<name>A0ABX5FIK1_9BACL</name>
<organism evidence="1 2">
    <name type="scientific">Brevibacillus porteri</name>
    <dbReference type="NCBI Taxonomy" id="2126350"/>
    <lineage>
        <taxon>Bacteria</taxon>
        <taxon>Bacillati</taxon>
        <taxon>Bacillota</taxon>
        <taxon>Bacilli</taxon>
        <taxon>Bacillales</taxon>
        <taxon>Paenibacillaceae</taxon>
        <taxon>Brevibacillus</taxon>
    </lineage>
</organism>
<dbReference type="EMBL" id="PXZO01000064">
    <property type="protein sequence ID" value="PSK03567.1"/>
    <property type="molecule type" value="Genomic_DNA"/>
</dbReference>